<feature type="compositionally biased region" description="Basic residues" evidence="1">
    <location>
        <begin position="60"/>
        <end position="69"/>
    </location>
</feature>
<evidence type="ECO:0000256" key="1">
    <source>
        <dbReference type="SAM" id="MobiDB-lite"/>
    </source>
</evidence>
<organism evidence="2 3">
    <name type="scientific">Parelaphostrongylus tenuis</name>
    <name type="common">Meningeal worm</name>
    <dbReference type="NCBI Taxonomy" id="148309"/>
    <lineage>
        <taxon>Eukaryota</taxon>
        <taxon>Metazoa</taxon>
        <taxon>Ecdysozoa</taxon>
        <taxon>Nematoda</taxon>
        <taxon>Chromadorea</taxon>
        <taxon>Rhabditida</taxon>
        <taxon>Rhabditina</taxon>
        <taxon>Rhabditomorpha</taxon>
        <taxon>Strongyloidea</taxon>
        <taxon>Metastrongylidae</taxon>
        <taxon>Parelaphostrongylus</taxon>
    </lineage>
</organism>
<dbReference type="Proteomes" id="UP001196413">
    <property type="component" value="Unassembled WGS sequence"/>
</dbReference>
<sequence>MGMRAKHHTASSSTSTVTGTCNHRDVNCMMLNMPMDVAPIPITSRQSQEHSRPRTSSWRIGRRRCGKVW</sequence>
<proteinExistence type="predicted"/>
<keyword evidence="3" id="KW-1185">Reference proteome</keyword>
<feature type="region of interest" description="Disordered" evidence="1">
    <location>
        <begin position="41"/>
        <end position="69"/>
    </location>
</feature>
<name>A0AAD5WHK1_PARTN</name>
<evidence type="ECO:0000313" key="3">
    <source>
        <dbReference type="Proteomes" id="UP001196413"/>
    </source>
</evidence>
<comment type="caution">
    <text evidence="2">The sequence shown here is derived from an EMBL/GenBank/DDBJ whole genome shotgun (WGS) entry which is preliminary data.</text>
</comment>
<evidence type="ECO:0000313" key="2">
    <source>
        <dbReference type="EMBL" id="KAJ1370729.1"/>
    </source>
</evidence>
<protein>
    <submittedName>
        <fullName evidence="2">Uncharacterized protein</fullName>
    </submittedName>
</protein>
<accession>A0AAD5WHK1</accession>
<reference evidence="2" key="1">
    <citation type="submission" date="2021-06" db="EMBL/GenBank/DDBJ databases">
        <title>Parelaphostrongylus tenuis whole genome reference sequence.</title>
        <authorList>
            <person name="Garwood T.J."/>
            <person name="Larsen P.A."/>
            <person name="Fountain-Jones N.M."/>
            <person name="Garbe J.R."/>
            <person name="Macchietto M.G."/>
            <person name="Kania S.A."/>
            <person name="Gerhold R.W."/>
            <person name="Richards J.E."/>
            <person name="Wolf T.M."/>
        </authorList>
    </citation>
    <scope>NUCLEOTIDE SEQUENCE</scope>
    <source>
        <strain evidence="2">MNPRO001-30</strain>
        <tissue evidence="2">Meninges</tissue>
    </source>
</reference>
<dbReference type="AlphaFoldDB" id="A0AAD5WHK1"/>
<gene>
    <name evidence="2" type="ORF">KIN20_032528</name>
</gene>
<feature type="region of interest" description="Disordered" evidence="1">
    <location>
        <begin position="1"/>
        <end position="21"/>
    </location>
</feature>
<feature type="compositionally biased region" description="Low complexity" evidence="1">
    <location>
        <begin position="10"/>
        <end position="20"/>
    </location>
</feature>
<dbReference type="EMBL" id="JAHQIW010006845">
    <property type="protein sequence ID" value="KAJ1370729.1"/>
    <property type="molecule type" value="Genomic_DNA"/>
</dbReference>